<feature type="transmembrane region" description="Helical" evidence="2">
    <location>
        <begin position="209"/>
        <end position="234"/>
    </location>
</feature>
<dbReference type="PANTHER" id="PTHR15260">
    <property type="entry name" value="SARCOSPAN"/>
    <property type="match status" value="1"/>
</dbReference>
<dbReference type="GO" id="GO:0042383">
    <property type="term" value="C:sarcolemma"/>
    <property type="evidence" value="ECO:0007669"/>
    <property type="project" value="TreeGrafter"/>
</dbReference>
<dbReference type="InterPro" id="IPR030429">
    <property type="entry name" value="Sarcospan"/>
</dbReference>
<sequence>MENNNCYTLPRQSKSSNHTDSRPLSLYDNLRLGTKSSGSLSSLSLGNLNTSRERIKNTATIRIPPLFIDRNKSPSQANCLSTTVPQNIAGNTIAGRHTPTRNSLRHSRMIVLTRNGKVPRKYMPPVLHHYNLAVALAVLQIFIGIAVLTIALWFIFWAPNLRVQDIPYWSGGPLAISGVLNLFLLLCCKKDYHGHPLTCYIYSFKVVSLTVSAVALVTGFCACIFAAIHLFFLYTMTCVPENVLSENCECYSVISNNITESSSRIYKYLDLNCLEVHNILSILIIASLATNLIGGILEILYVYLHWSSRYSYVYSQVKTSDNKPMIIANKL</sequence>
<organism evidence="3">
    <name type="scientific">Clastoptera arizonana</name>
    <name type="common">Arizona spittle bug</name>
    <dbReference type="NCBI Taxonomy" id="38151"/>
    <lineage>
        <taxon>Eukaryota</taxon>
        <taxon>Metazoa</taxon>
        <taxon>Ecdysozoa</taxon>
        <taxon>Arthropoda</taxon>
        <taxon>Hexapoda</taxon>
        <taxon>Insecta</taxon>
        <taxon>Pterygota</taxon>
        <taxon>Neoptera</taxon>
        <taxon>Paraneoptera</taxon>
        <taxon>Hemiptera</taxon>
        <taxon>Auchenorrhyncha</taxon>
        <taxon>Cercopoidea</taxon>
        <taxon>Clastopteridae</taxon>
        <taxon>Clastoptera</taxon>
    </lineage>
</organism>
<dbReference type="EMBL" id="GEDC01002852">
    <property type="protein sequence ID" value="JAS34446.1"/>
    <property type="molecule type" value="Transcribed_RNA"/>
</dbReference>
<feature type="compositionally biased region" description="Polar residues" evidence="1">
    <location>
        <begin position="1"/>
        <end position="18"/>
    </location>
</feature>
<name>A0A1B6E950_9HEMI</name>
<reference evidence="3" key="1">
    <citation type="submission" date="2015-12" db="EMBL/GenBank/DDBJ databases">
        <title>De novo transcriptome assembly of four potential Pierce s Disease insect vectors from Arizona vineyards.</title>
        <authorList>
            <person name="Tassone E.E."/>
        </authorList>
    </citation>
    <scope>NUCLEOTIDE SEQUENCE</scope>
</reference>
<keyword evidence="2" id="KW-1133">Transmembrane helix</keyword>
<evidence type="ECO:0008006" key="4">
    <source>
        <dbReference type="Google" id="ProtNLM"/>
    </source>
</evidence>
<feature type="transmembrane region" description="Helical" evidence="2">
    <location>
        <begin position="279"/>
        <end position="304"/>
    </location>
</feature>
<evidence type="ECO:0000256" key="1">
    <source>
        <dbReference type="SAM" id="MobiDB-lite"/>
    </source>
</evidence>
<protein>
    <recommendedName>
        <fullName evidence="4">Sarcospan</fullName>
    </recommendedName>
</protein>
<dbReference type="AlphaFoldDB" id="A0A1B6E950"/>
<gene>
    <name evidence="3" type="ORF">g.28744</name>
</gene>
<keyword evidence="2" id="KW-0472">Membrane</keyword>
<feature type="transmembrane region" description="Helical" evidence="2">
    <location>
        <begin position="130"/>
        <end position="156"/>
    </location>
</feature>
<dbReference type="GO" id="GO:0016010">
    <property type="term" value="C:dystrophin-associated glycoprotein complex"/>
    <property type="evidence" value="ECO:0007669"/>
    <property type="project" value="InterPro"/>
</dbReference>
<feature type="transmembrane region" description="Helical" evidence="2">
    <location>
        <begin position="168"/>
        <end position="188"/>
    </location>
</feature>
<accession>A0A1B6E950</accession>
<proteinExistence type="predicted"/>
<dbReference type="PANTHER" id="PTHR15260:SF1">
    <property type="entry name" value="SARCOSPAN"/>
    <property type="match status" value="1"/>
</dbReference>
<evidence type="ECO:0000313" key="3">
    <source>
        <dbReference type="EMBL" id="JAS34446.1"/>
    </source>
</evidence>
<evidence type="ECO:0000256" key="2">
    <source>
        <dbReference type="SAM" id="Phobius"/>
    </source>
</evidence>
<keyword evidence="2" id="KW-0812">Transmembrane</keyword>
<feature type="region of interest" description="Disordered" evidence="1">
    <location>
        <begin position="1"/>
        <end position="23"/>
    </location>
</feature>